<organism evidence="1 2">
    <name type="scientific">Nocardia tengchongensis</name>
    <dbReference type="NCBI Taxonomy" id="2055889"/>
    <lineage>
        <taxon>Bacteria</taxon>
        <taxon>Bacillati</taxon>
        <taxon>Actinomycetota</taxon>
        <taxon>Actinomycetes</taxon>
        <taxon>Mycobacteriales</taxon>
        <taxon>Nocardiaceae</taxon>
        <taxon>Nocardia</taxon>
    </lineage>
</organism>
<dbReference type="EMBL" id="CP074371">
    <property type="protein sequence ID" value="QVI23354.1"/>
    <property type="molecule type" value="Genomic_DNA"/>
</dbReference>
<evidence type="ECO:0000313" key="2">
    <source>
        <dbReference type="Proteomes" id="UP000683310"/>
    </source>
</evidence>
<sequence>MAPVEISGRRCFDGGFRNGLSTDLAEGAAVVIEPLAHFMPGGAGNARVHIVPDAAGRAAIGTDFADATRWADCFAAGAAQAVRAADEIRAIW</sequence>
<gene>
    <name evidence="1" type="ORF">KHQ06_10935</name>
</gene>
<evidence type="ECO:0000313" key="1">
    <source>
        <dbReference type="EMBL" id="QVI23354.1"/>
    </source>
</evidence>
<evidence type="ECO:0008006" key="3">
    <source>
        <dbReference type="Google" id="ProtNLM"/>
    </source>
</evidence>
<dbReference type="Proteomes" id="UP000683310">
    <property type="component" value="Chromosome"/>
</dbReference>
<name>A0ABX8CUZ3_9NOCA</name>
<proteinExistence type="predicted"/>
<keyword evidence="2" id="KW-1185">Reference proteome</keyword>
<protein>
    <recommendedName>
        <fullName evidence="3">PNPLA domain-containing protein</fullName>
    </recommendedName>
</protein>
<accession>A0ABX8CUZ3</accession>
<reference evidence="1 2" key="1">
    <citation type="submission" date="2021-04" db="EMBL/GenBank/DDBJ databases">
        <title>Nocardia tengchongensis.</title>
        <authorList>
            <person name="Zhuang k."/>
            <person name="Ran Y."/>
            <person name="Li W."/>
        </authorList>
    </citation>
    <scope>NUCLEOTIDE SEQUENCE [LARGE SCALE GENOMIC DNA]</scope>
    <source>
        <strain evidence="1 2">CFH S0057</strain>
    </source>
</reference>